<protein>
    <recommendedName>
        <fullName evidence="2">GerMN domain-containing protein</fullName>
    </recommendedName>
</protein>
<feature type="domain" description="GerMN" evidence="2">
    <location>
        <begin position="214"/>
        <end position="303"/>
    </location>
</feature>
<organism evidence="4 5">
    <name type="scientific">Naasia lichenicola</name>
    <dbReference type="NCBI Taxonomy" id="2565933"/>
    <lineage>
        <taxon>Bacteria</taxon>
        <taxon>Bacillati</taxon>
        <taxon>Actinomycetota</taxon>
        <taxon>Actinomycetes</taxon>
        <taxon>Micrococcales</taxon>
        <taxon>Microbacteriaceae</taxon>
        <taxon>Naasia</taxon>
    </lineage>
</organism>
<sequence length="571" mass="59331">MSDRPICRPIRRSRGRTRMLTLIGGLLAGAIALSGCATIPLSGSVQAGNRADAEAPPSTVFSPSGPTDGAAATEIVEGFIAAGTGPQDNYKVARQYLSAAFATTWDPSASVLVHQQATTVLESEGEVHLVVPAVASVDSTGRYTELAEGDPFDLGFTLVQEDGQWRISDAPDGVVLLRQQFETLFAQRALYFYDSSYNYLVPDLRWFPSTADSPTRIVEALLAGPAAPLLKSVFSAFPPGTRLARQSVPTTGGIADVELNDVVATADSITQQRMKLQLASSLEGGSIASVRINVDGRNVAIPEFGEGGPVLEPLVNARPLVLSNGTFGLVGGSTTTSLGPIGEAIAGLQPIAVTMPTSFDSAAVLTPSGVQAVSATGAAALVDDRADLIAPGLDGGGIVWSVPSTDPANLRAVTLEGVATPIEVPWTDATAIRSMAVSRDSTRLLVLLDIGGASVLRVYGIIRDEQGSPFTLSDDAYELVLPAGTGITTTWVDESSVATLVRVGEADYRVILQDIGGPSTALPRLTDAVSVVGGNGQNGLRVLTQSGDVEVLRGTNWQATVSGVQLLATQR</sequence>
<dbReference type="InterPro" id="IPR059026">
    <property type="entry name" value="LpqB_N"/>
</dbReference>
<dbReference type="Pfam" id="PF25976">
    <property type="entry name" value="LpqB_N"/>
    <property type="match status" value="1"/>
</dbReference>
<feature type="region of interest" description="Disordered" evidence="1">
    <location>
        <begin position="48"/>
        <end position="67"/>
    </location>
</feature>
<dbReference type="Proteomes" id="UP000309133">
    <property type="component" value="Unassembled WGS sequence"/>
</dbReference>
<name>A0A4S4FNB4_9MICO</name>
<dbReference type="SMART" id="SM00909">
    <property type="entry name" value="Germane"/>
    <property type="match status" value="1"/>
</dbReference>
<evidence type="ECO:0000256" key="1">
    <source>
        <dbReference type="SAM" id="MobiDB-lite"/>
    </source>
</evidence>
<dbReference type="EMBL" id="SSSM01000003">
    <property type="protein sequence ID" value="THG31949.1"/>
    <property type="molecule type" value="Genomic_DNA"/>
</dbReference>
<evidence type="ECO:0000313" key="3">
    <source>
        <dbReference type="EMBL" id="THG30712.1"/>
    </source>
</evidence>
<dbReference type="Pfam" id="PF10646">
    <property type="entry name" value="Germane"/>
    <property type="match status" value="1"/>
</dbReference>
<evidence type="ECO:0000259" key="2">
    <source>
        <dbReference type="SMART" id="SM00909"/>
    </source>
</evidence>
<dbReference type="AlphaFoldDB" id="A0A4S4FNB4"/>
<evidence type="ECO:0000313" key="4">
    <source>
        <dbReference type="EMBL" id="THG31949.1"/>
    </source>
</evidence>
<dbReference type="OrthoDB" id="3226781at2"/>
<comment type="caution">
    <text evidence="4">The sequence shown here is derived from an EMBL/GenBank/DDBJ whole genome shotgun (WGS) entry which is preliminary data.</text>
</comment>
<evidence type="ECO:0000313" key="5">
    <source>
        <dbReference type="Proteomes" id="UP000309133"/>
    </source>
</evidence>
<proteinExistence type="predicted"/>
<accession>A0A4S4FNB4</accession>
<keyword evidence="5" id="KW-1185">Reference proteome</keyword>
<gene>
    <name evidence="4" type="ORF">E6C64_07860</name>
    <name evidence="3" type="ORF">E6C64_08715</name>
</gene>
<dbReference type="EMBL" id="SSSM01000004">
    <property type="protein sequence ID" value="THG30712.1"/>
    <property type="molecule type" value="Genomic_DNA"/>
</dbReference>
<reference evidence="4 5" key="1">
    <citation type="submission" date="2019-04" db="EMBL/GenBank/DDBJ databases">
        <authorList>
            <person name="Jiang L."/>
        </authorList>
    </citation>
    <scope>NUCLEOTIDE SEQUENCE [LARGE SCALE GENOMIC DNA]</scope>
    <source>
        <strain evidence="4 5">YIM 131853</strain>
    </source>
</reference>
<dbReference type="RefSeq" id="WP_136427069.1">
    <property type="nucleotide sequence ID" value="NZ_SSSM01000003.1"/>
</dbReference>
<dbReference type="InterPro" id="IPR019606">
    <property type="entry name" value="GerMN"/>
</dbReference>